<keyword evidence="4" id="KW-1185">Reference proteome</keyword>
<dbReference type="InterPro" id="IPR027980">
    <property type="entry name" value="RACo_C"/>
</dbReference>
<evidence type="ECO:0000259" key="1">
    <source>
        <dbReference type="Pfam" id="PF14574"/>
    </source>
</evidence>
<dbReference type="Gene3D" id="3.30.420.480">
    <property type="entry name" value="Domain of unknown function (DUF4445)"/>
    <property type="match status" value="1"/>
</dbReference>
<name>A0A934RWC6_9BACT</name>
<dbReference type="AlphaFoldDB" id="A0A934RWC6"/>
<dbReference type="EMBL" id="JAENIL010000003">
    <property type="protein sequence ID" value="MBK1875607.1"/>
    <property type="molecule type" value="Genomic_DNA"/>
</dbReference>
<proteinExistence type="predicted"/>
<gene>
    <name evidence="3" type="ORF">JIN87_01945</name>
</gene>
<feature type="domain" description="RACo-like middle region" evidence="2">
    <location>
        <begin position="119"/>
        <end position="279"/>
    </location>
</feature>
<dbReference type="InterPro" id="IPR042259">
    <property type="entry name" value="Raco-like_middle_sf"/>
</dbReference>
<dbReference type="Pfam" id="PF14574">
    <property type="entry name" value="RACo_C_ter"/>
    <property type="match status" value="1"/>
</dbReference>
<dbReference type="PANTHER" id="PTHR42895:SF1">
    <property type="entry name" value="IRON-SULFUR CLUSTER PROTEIN"/>
    <property type="match status" value="1"/>
</dbReference>
<evidence type="ECO:0000313" key="3">
    <source>
        <dbReference type="EMBL" id="MBK1875607.1"/>
    </source>
</evidence>
<dbReference type="InterPro" id="IPR041414">
    <property type="entry name" value="Raco-like_middle"/>
</dbReference>
<organism evidence="3 4">
    <name type="scientific">Pelagicoccus mobilis</name>
    <dbReference type="NCBI Taxonomy" id="415221"/>
    <lineage>
        <taxon>Bacteria</taxon>
        <taxon>Pseudomonadati</taxon>
        <taxon>Verrucomicrobiota</taxon>
        <taxon>Opitutia</taxon>
        <taxon>Puniceicoccales</taxon>
        <taxon>Pelagicoccaceae</taxon>
        <taxon>Pelagicoccus</taxon>
    </lineage>
</organism>
<dbReference type="InterPro" id="IPR052911">
    <property type="entry name" value="Corrinoid_activation_enz"/>
</dbReference>
<accession>A0A934RWC6</accession>
<dbReference type="Proteomes" id="UP000617628">
    <property type="component" value="Unassembled WGS sequence"/>
</dbReference>
<evidence type="ECO:0000259" key="2">
    <source>
        <dbReference type="Pfam" id="PF17651"/>
    </source>
</evidence>
<protein>
    <submittedName>
        <fullName evidence="3">DUF4445 domain-containing protein</fullName>
    </submittedName>
</protein>
<dbReference type="Pfam" id="PF17651">
    <property type="entry name" value="Raco_middle"/>
    <property type="match status" value="1"/>
</dbReference>
<feature type="domain" description="RACo C-terminal" evidence="1">
    <location>
        <begin position="284"/>
        <end position="523"/>
    </location>
</feature>
<dbReference type="RefSeq" id="WP_200353825.1">
    <property type="nucleotide sequence ID" value="NZ_JAENIL010000003.1"/>
</dbReference>
<reference evidence="3" key="1">
    <citation type="submission" date="2021-01" db="EMBL/GenBank/DDBJ databases">
        <title>Modified the classification status of verrucomicrobia.</title>
        <authorList>
            <person name="Feng X."/>
        </authorList>
    </citation>
    <scope>NUCLEOTIDE SEQUENCE</scope>
    <source>
        <strain evidence="3">KCTC 13126</strain>
    </source>
</reference>
<dbReference type="PANTHER" id="PTHR42895">
    <property type="entry name" value="IRON-SULFUR CLUSTER-BINDING PROTEIN-RELATED"/>
    <property type="match status" value="1"/>
</dbReference>
<comment type="caution">
    <text evidence="3">The sequence shown here is derived from an EMBL/GenBank/DDBJ whole genome shotgun (WGS) entry which is preliminary data.</text>
</comment>
<evidence type="ECO:0000313" key="4">
    <source>
        <dbReference type="Proteomes" id="UP000617628"/>
    </source>
</evidence>
<sequence>MSDRFITVETPEGRSSKLRITGSDTNENLSATLANAKLALNTRCGERGICRGCQVSCTSESANESVTLRSCQTLTAELPADLLSIQIPNSSWPDQSLLGVSHFEIRPSDKQLYTNGKGLGLAIDIGTTTLAGALWDLSNNTCLAHASLANPQRRYGDNVLSRISYSIETENGIQNLQSSLIKKGIAPLIRTLCKSASRDISELGQAYAAGNPVMLHTLAGQSLKGLSTYPFKPAFLDPQELEAEPLGLAIPCSLQLLPSFGPFVGADILAGALAASFHTTQTPSLLIDFGTNGEILLKYETGYFATATAAGPAFEGGRLSCGASAGEGIISSLTFQNNAWSYTLCSGEPDSPARGISGAAYVDFIADALANDLINEFGRFDREHPCTHIRTDGDDKEAIVKICEDVWISEADVAEIMQAKAAIGAGISVLLEKADIEVDDLNSIFVAGGFGYFLNPKNAVAIGLLPSVREEKIETIGNACLGGLSAILQSDYSTEIETLRSQCETVELNLIPSFKDHFTDCLLLEPIE</sequence>